<organism evidence="7 8">
    <name type="scientific">Seinonella peptonophila</name>
    <dbReference type="NCBI Taxonomy" id="112248"/>
    <lineage>
        <taxon>Bacteria</taxon>
        <taxon>Bacillati</taxon>
        <taxon>Bacillota</taxon>
        <taxon>Bacilli</taxon>
        <taxon>Bacillales</taxon>
        <taxon>Thermoactinomycetaceae</taxon>
        <taxon>Seinonella</taxon>
    </lineage>
</organism>
<evidence type="ECO:0000313" key="8">
    <source>
        <dbReference type="Proteomes" id="UP000184476"/>
    </source>
</evidence>
<dbReference type="STRING" id="112248.SAMN05444392_101124"/>
<dbReference type="Gene3D" id="3.50.50.60">
    <property type="entry name" value="FAD/NAD(P)-binding domain"/>
    <property type="match status" value="1"/>
</dbReference>
<dbReference type="SUPFAM" id="SSF51905">
    <property type="entry name" value="FAD/NAD(P)-binding domain"/>
    <property type="match status" value="1"/>
</dbReference>
<feature type="coiled-coil region" evidence="5">
    <location>
        <begin position="346"/>
        <end position="373"/>
    </location>
</feature>
<keyword evidence="4" id="KW-0503">Monooxygenase</keyword>
<dbReference type="AlphaFoldDB" id="A0A1M4ST19"/>
<proteinExistence type="predicted"/>
<dbReference type="InterPro" id="IPR002938">
    <property type="entry name" value="FAD-bd"/>
</dbReference>
<keyword evidence="3" id="KW-0560">Oxidoreductase</keyword>
<dbReference type="PANTHER" id="PTHR47178:SF6">
    <property type="entry name" value="FAD-BINDING DOMAIN-CONTAINING PROTEIN"/>
    <property type="match status" value="1"/>
</dbReference>
<dbReference type="PANTHER" id="PTHR47178">
    <property type="entry name" value="MONOOXYGENASE, FAD-BINDING"/>
    <property type="match status" value="1"/>
</dbReference>
<keyword evidence="2" id="KW-0274">FAD</keyword>
<dbReference type="RefSeq" id="WP_073150338.1">
    <property type="nucleotide sequence ID" value="NZ_FQVL01000001.1"/>
</dbReference>
<dbReference type="Proteomes" id="UP000184476">
    <property type="component" value="Unassembled WGS sequence"/>
</dbReference>
<evidence type="ECO:0000259" key="6">
    <source>
        <dbReference type="Pfam" id="PF01494"/>
    </source>
</evidence>
<dbReference type="InterPro" id="IPR036188">
    <property type="entry name" value="FAD/NAD-bd_sf"/>
</dbReference>
<protein>
    <submittedName>
        <fullName evidence="7">2-polyprenyl-6-methoxyphenol hydroxylase</fullName>
    </submittedName>
</protein>
<gene>
    <name evidence="7" type="ORF">SAMN05444392_101124</name>
</gene>
<name>A0A1M4ST19_9BACL</name>
<dbReference type="GO" id="GO:0004497">
    <property type="term" value="F:monooxygenase activity"/>
    <property type="evidence" value="ECO:0007669"/>
    <property type="project" value="UniProtKB-KW"/>
</dbReference>
<dbReference type="Pfam" id="PF01494">
    <property type="entry name" value="FAD_binding_3"/>
    <property type="match status" value="1"/>
</dbReference>
<dbReference type="PRINTS" id="PR00420">
    <property type="entry name" value="RNGMNOXGNASE"/>
</dbReference>
<keyword evidence="8" id="KW-1185">Reference proteome</keyword>
<evidence type="ECO:0000313" key="7">
    <source>
        <dbReference type="EMBL" id="SHE35329.1"/>
    </source>
</evidence>
<feature type="domain" description="FAD-binding" evidence="6">
    <location>
        <begin position="5"/>
        <end position="380"/>
    </location>
</feature>
<accession>A0A1M4ST19</accession>
<evidence type="ECO:0000256" key="3">
    <source>
        <dbReference type="ARBA" id="ARBA00023002"/>
    </source>
</evidence>
<keyword evidence="5" id="KW-0175">Coiled coil</keyword>
<sequence length="421" mass="47458">MSSISVAICGAGLSGLCLAHSLLRAGFNVQVYERDLAPHIRRQGYRITIDEYGIAALQRSLPPHLFKLFLATTSPIEEASYFRVTNKDLGEIFRLTFKGDPSGINLRTPRQIDRQTLRTIMLEGLQDRVHFGKEALRAETESDGATLHFSDGSYIHASLVVGADGVNSVLRKQFLPDYEPDDIDNWGIYGRTLLVQDEGLLVPRALKASGVFAMGPSNRGFFFTTMRFQEAPQTAFARFEVNQIPPITDDYVMWGLVLPKEQFPEYQEKLSSEMLQRVAQENIQNFHPILQRLVKRADVDYTMAVKFRAARKPTTWSVSRITFMGDAVHVMPPTGSHGGNTALRDAALLAEKLEAAMIQSESLEKAIGSYQEEMSKYAFREVEASKTMMKRFTVKNPLMRWAMLRAVPWIRSITNKPLTTE</sequence>
<evidence type="ECO:0000256" key="1">
    <source>
        <dbReference type="ARBA" id="ARBA00022630"/>
    </source>
</evidence>
<keyword evidence="1" id="KW-0285">Flavoprotein</keyword>
<dbReference type="EMBL" id="FQVL01000001">
    <property type="protein sequence ID" value="SHE35329.1"/>
    <property type="molecule type" value="Genomic_DNA"/>
</dbReference>
<evidence type="ECO:0000256" key="5">
    <source>
        <dbReference type="SAM" id="Coils"/>
    </source>
</evidence>
<evidence type="ECO:0000256" key="2">
    <source>
        <dbReference type="ARBA" id="ARBA00022827"/>
    </source>
</evidence>
<dbReference type="GO" id="GO:0071949">
    <property type="term" value="F:FAD binding"/>
    <property type="evidence" value="ECO:0007669"/>
    <property type="project" value="InterPro"/>
</dbReference>
<evidence type="ECO:0000256" key="4">
    <source>
        <dbReference type="ARBA" id="ARBA00023033"/>
    </source>
</evidence>
<reference evidence="7 8" key="1">
    <citation type="submission" date="2016-11" db="EMBL/GenBank/DDBJ databases">
        <authorList>
            <person name="Jaros S."/>
            <person name="Januszkiewicz K."/>
            <person name="Wedrychowicz H."/>
        </authorList>
    </citation>
    <scope>NUCLEOTIDE SEQUENCE [LARGE SCALE GENOMIC DNA]</scope>
    <source>
        <strain evidence="7 8">DSM 44666</strain>
    </source>
</reference>